<dbReference type="Proteomes" id="UP001516023">
    <property type="component" value="Unassembled WGS sequence"/>
</dbReference>
<proteinExistence type="predicted"/>
<protein>
    <submittedName>
        <fullName evidence="1">Uncharacterized protein</fullName>
    </submittedName>
</protein>
<dbReference type="EMBL" id="JABMIG020000045">
    <property type="protein sequence ID" value="KAL3798575.1"/>
    <property type="molecule type" value="Genomic_DNA"/>
</dbReference>
<gene>
    <name evidence="1" type="ORF">HJC23_011879</name>
</gene>
<evidence type="ECO:0000313" key="1">
    <source>
        <dbReference type="EMBL" id="KAL3798575.1"/>
    </source>
</evidence>
<reference evidence="1 2" key="1">
    <citation type="journal article" date="2020" name="G3 (Bethesda)">
        <title>Improved Reference Genome for Cyclotella cryptica CCMP332, a Model for Cell Wall Morphogenesis, Salinity Adaptation, and Lipid Production in Diatoms (Bacillariophyta).</title>
        <authorList>
            <person name="Roberts W.R."/>
            <person name="Downey K.M."/>
            <person name="Ruck E.C."/>
            <person name="Traller J.C."/>
            <person name="Alverson A.J."/>
        </authorList>
    </citation>
    <scope>NUCLEOTIDE SEQUENCE [LARGE SCALE GENOMIC DNA]</scope>
    <source>
        <strain evidence="1 2">CCMP332</strain>
    </source>
</reference>
<keyword evidence="2" id="KW-1185">Reference proteome</keyword>
<accession>A0ABD3QDW3</accession>
<name>A0ABD3QDW3_9STRA</name>
<sequence length="76" mass="8711">MEFIHPRSTEQKEPSMSPIKTYSYVELDEHSGAREQKVPKCSQRLKTTYSYEGEKSFENQKGCSLGTTDGRYGRVS</sequence>
<dbReference type="AlphaFoldDB" id="A0ABD3QDW3"/>
<evidence type="ECO:0000313" key="2">
    <source>
        <dbReference type="Proteomes" id="UP001516023"/>
    </source>
</evidence>
<organism evidence="1 2">
    <name type="scientific">Cyclotella cryptica</name>
    <dbReference type="NCBI Taxonomy" id="29204"/>
    <lineage>
        <taxon>Eukaryota</taxon>
        <taxon>Sar</taxon>
        <taxon>Stramenopiles</taxon>
        <taxon>Ochrophyta</taxon>
        <taxon>Bacillariophyta</taxon>
        <taxon>Coscinodiscophyceae</taxon>
        <taxon>Thalassiosirophycidae</taxon>
        <taxon>Stephanodiscales</taxon>
        <taxon>Stephanodiscaceae</taxon>
        <taxon>Cyclotella</taxon>
    </lineage>
</organism>
<comment type="caution">
    <text evidence="1">The sequence shown here is derived from an EMBL/GenBank/DDBJ whole genome shotgun (WGS) entry which is preliminary data.</text>
</comment>